<dbReference type="Proteomes" id="UP000093962">
    <property type="component" value="Unassembled WGS sequence"/>
</dbReference>
<protein>
    <submittedName>
        <fullName evidence="1">Uncharacterized protein</fullName>
    </submittedName>
</protein>
<name>A0A1A0MBF3_MYCMU</name>
<dbReference type="AlphaFoldDB" id="A0A1A0MBF3"/>
<organism evidence="1 2">
    <name type="scientific">Mycolicibacterium mucogenicum</name>
    <name type="common">Mycobacterium mucogenicum</name>
    <dbReference type="NCBI Taxonomy" id="56689"/>
    <lineage>
        <taxon>Bacteria</taxon>
        <taxon>Bacillati</taxon>
        <taxon>Actinomycetota</taxon>
        <taxon>Actinomycetes</taxon>
        <taxon>Mycobacteriales</taxon>
        <taxon>Mycobacteriaceae</taxon>
        <taxon>Mycolicibacterium</taxon>
    </lineage>
</organism>
<comment type="caution">
    <text evidence="1">The sequence shown here is derived from an EMBL/GenBank/DDBJ whole genome shotgun (WGS) entry which is preliminary data.</text>
</comment>
<dbReference type="EMBL" id="LZSF01000221">
    <property type="protein sequence ID" value="OBA82717.1"/>
    <property type="molecule type" value="Genomic_DNA"/>
</dbReference>
<reference evidence="1 2" key="1">
    <citation type="submission" date="2016-06" db="EMBL/GenBank/DDBJ databases">
        <authorList>
            <person name="Kjaerup R.B."/>
            <person name="Dalgaard T.S."/>
            <person name="Juul-Madsen H.R."/>
        </authorList>
    </citation>
    <scope>NUCLEOTIDE SEQUENCE [LARGE SCALE GENOMIC DNA]</scope>
    <source>
        <strain evidence="1 2">1199456.5</strain>
    </source>
</reference>
<gene>
    <name evidence="1" type="ORF">A5642_27170</name>
</gene>
<sequence>MVVGDPAMADEAALDAELAADDAALAPELATDDAALAPELAADDAVEPMSLVWEQATTAAPVSAATPMAAAVRRTSNSVFT</sequence>
<proteinExistence type="predicted"/>
<evidence type="ECO:0000313" key="2">
    <source>
        <dbReference type="Proteomes" id="UP000093962"/>
    </source>
</evidence>
<evidence type="ECO:0000313" key="1">
    <source>
        <dbReference type="EMBL" id="OBA82717.1"/>
    </source>
</evidence>
<accession>A0A1A0MBF3</accession>